<reference evidence="10" key="1">
    <citation type="submission" date="2021-02" db="EMBL/GenBank/DDBJ databases">
        <authorList>
            <person name="Steward A R."/>
        </authorList>
    </citation>
    <scope>NUCLEOTIDE SEQUENCE</scope>
</reference>
<dbReference type="Proteomes" id="UP000663880">
    <property type="component" value="Unassembled WGS sequence"/>
</dbReference>
<feature type="domain" description="C2H2-type" evidence="9">
    <location>
        <begin position="241"/>
        <end position="268"/>
    </location>
</feature>
<evidence type="ECO:0000256" key="1">
    <source>
        <dbReference type="ARBA" id="ARBA00004123"/>
    </source>
</evidence>
<dbReference type="PANTHER" id="PTHR23226">
    <property type="entry name" value="ZINC FINGER AND SCAN DOMAIN-CONTAINING"/>
    <property type="match status" value="1"/>
</dbReference>
<dbReference type="FunFam" id="3.30.160.60:FF:000045">
    <property type="entry name" value="ZFP69 zinc finger protein B"/>
    <property type="match status" value="1"/>
</dbReference>
<name>A0A821Y3G5_9NEOP</name>
<dbReference type="PANTHER" id="PTHR23226:SF416">
    <property type="entry name" value="FI01424P"/>
    <property type="match status" value="1"/>
</dbReference>
<dbReference type="InterPro" id="IPR036236">
    <property type="entry name" value="Znf_C2H2_sf"/>
</dbReference>
<keyword evidence="4 8" id="KW-0863">Zinc-finger</keyword>
<keyword evidence="7" id="KW-0539">Nucleus</keyword>
<dbReference type="GO" id="GO:0005634">
    <property type="term" value="C:nucleus"/>
    <property type="evidence" value="ECO:0007669"/>
    <property type="project" value="UniProtKB-SubCell"/>
</dbReference>
<comment type="subcellular location">
    <subcellularLocation>
        <location evidence="1">Nucleus</location>
    </subcellularLocation>
</comment>
<gene>
    <name evidence="10" type="ORF">PMACD_LOCUS16009</name>
</gene>
<evidence type="ECO:0000256" key="3">
    <source>
        <dbReference type="ARBA" id="ARBA00022737"/>
    </source>
</evidence>
<evidence type="ECO:0000259" key="9">
    <source>
        <dbReference type="PROSITE" id="PS50157"/>
    </source>
</evidence>
<accession>A0A821Y3G5</accession>
<evidence type="ECO:0000256" key="5">
    <source>
        <dbReference type="ARBA" id="ARBA00022833"/>
    </source>
</evidence>
<evidence type="ECO:0000256" key="4">
    <source>
        <dbReference type="ARBA" id="ARBA00022771"/>
    </source>
</evidence>
<dbReference type="Pfam" id="PF13912">
    <property type="entry name" value="zf-C2H2_6"/>
    <property type="match status" value="1"/>
</dbReference>
<dbReference type="SMART" id="SM00355">
    <property type="entry name" value="ZnF_C2H2"/>
    <property type="match status" value="7"/>
</dbReference>
<dbReference type="PROSITE" id="PS50157">
    <property type="entry name" value="ZINC_FINGER_C2H2_2"/>
    <property type="match status" value="4"/>
</dbReference>
<keyword evidence="2" id="KW-0479">Metal-binding</keyword>
<sequence length="347" mass="40580">MDTSKSNEITNRLLNRQDRKELRVLLKNEEIYSCRICTRGFLKSVDYKKHTLLHVTSAFIKLRKQKIYRCILCPAGFLKSDEKNLHLLDHAKETFMKNRKEKEIADKHYYNKNIVRKHECPDCSRKFTSINVLEEHSKLHKPFPYVCFCGIAYLREVDFKGHQKLIHGNNNNQLITKTVKEEPAKKTPKVKTKSIKHIAKKIKIKIKHDTNENVECSVCCKIVKKHYLLRHMDIHSDNKAFKCNICNKSFKQYCGLYNHMSVHKPRHQLPCQYCGKVFKFKYNLINHLNTHTGVKPHVLITRNSTGNQLRRPLLASRHRAGQYGARGPCAPRVIPSFPPISQIIYPV</sequence>
<dbReference type="EMBL" id="CAJOBZ010000076">
    <property type="protein sequence ID" value="CAF4954113.1"/>
    <property type="molecule type" value="Genomic_DNA"/>
</dbReference>
<protein>
    <recommendedName>
        <fullName evidence="9">C2H2-type domain-containing protein</fullName>
    </recommendedName>
</protein>
<dbReference type="AlphaFoldDB" id="A0A821Y3G5"/>
<evidence type="ECO:0000256" key="2">
    <source>
        <dbReference type="ARBA" id="ARBA00022723"/>
    </source>
</evidence>
<evidence type="ECO:0000313" key="10">
    <source>
        <dbReference type="EMBL" id="CAF4954113.1"/>
    </source>
</evidence>
<feature type="domain" description="C2H2-type" evidence="9">
    <location>
        <begin position="32"/>
        <end position="54"/>
    </location>
</feature>
<dbReference type="FunFam" id="3.30.160.60:FF:000446">
    <property type="entry name" value="Zinc finger protein"/>
    <property type="match status" value="1"/>
</dbReference>
<keyword evidence="5" id="KW-0862">Zinc</keyword>
<dbReference type="SUPFAM" id="SSF57667">
    <property type="entry name" value="beta-beta-alpha zinc fingers"/>
    <property type="match status" value="2"/>
</dbReference>
<dbReference type="PROSITE" id="PS00028">
    <property type="entry name" value="ZINC_FINGER_C2H2_1"/>
    <property type="match status" value="5"/>
</dbReference>
<evidence type="ECO:0000256" key="8">
    <source>
        <dbReference type="PROSITE-ProRule" id="PRU00042"/>
    </source>
</evidence>
<organism evidence="10 11">
    <name type="scientific">Pieris macdunnoughi</name>
    <dbReference type="NCBI Taxonomy" id="345717"/>
    <lineage>
        <taxon>Eukaryota</taxon>
        <taxon>Metazoa</taxon>
        <taxon>Ecdysozoa</taxon>
        <taxon>Arthropoda</taxon>
        <taxon>Hexapoda</taxon>
        <taxon>Insecta</taxon>
        <taxon>Pterygota</taxon>
        <taxon>Neoptera</taxon>
        <taxon>Endopterygota</taxon>
        <taxon>Lepidoptera</taxon>
        <taxon>Glossata</taxon>
        <taxon>Ditrysia</taxon>
        <taxon>Papilionoidea</taxon>
        <taxon>Pieridae</taxon>
        <taxon>Pierinae</taxon>
        <taxon>Pieris</taxon>
    </lineage>
</organism>
<feature type="domain" description="C2H2-type" evidence="9">
    <location>
        <begin position="269"/>
        <end position="296"/>
    </location>
</feature>
<dbReference type="GO" id="GO:0003677">
    <property type="term" value="F:DNA binding"/>
    <property type="evidence" value="ECO:0007669"/>
    <property type="project" value="UniProtKB-KW"/>
</dbReference>
<comment type="caution">
    <text evidence="10">The sequence shown here is derived from an EMBL/GenBank/DDBJ whole genome shotgun (WGS) entry which is preliminary data.</text>
</comment>
<evidence type="ECO:0000256" key="6">
    <source>
        <dbReference type="ARBA" id="ARBA00023125"/>
    </source>
</evidence>
<dbReference type="Gene3D" id="3.30.160.60">
    <property type="entry name" value="Classic Zinc Finger"/>
    <property type="match status" value="4"/>
</dbReference>
<evidence type="ECO:0000256" key="7">
    <source>
        <dbReference type="ARBA" id="ARBA00023242"/>
    </source>
</evidence>
<dbReference type="GO" id="GO:0008270">
    <property type="term" value="F:zinc ion binding"/>
    <property type="evidence" value="ECO:0007669"/>
    <property type="project" value="UniProtKB-KW"/>
</dbReference>
<dbReference type="InterPro" id="IPR013087">
    <property type="entry name" value="Znf_C2H2_type"/>
</dbReference>
<keyword evidence="3" id="KW-0677">Repeat</keyword>
<feature type="domain" description="C2H2-type" evidence="9">
    <location>
        <begin position="118"/>
        <end position="140"/>
    </location>
</feature>
<keyword evidence="6" id="KW-0238">DNA-binding</keyword>
<dbReference type="OrthoDB" id="6077919at2759"/>
<evidence type="ECO:0000313" key="11">
    <source>
        <dbReference type="Proteomes" id="UP000663880"/>
    </source>
</evidence>
<proteinExistence type="predicted"/>
<dbReference type="Pfam" id="PF00096">
    <property type="entry name" value="zf-C2H2"/>
    <property type="match status" value="2"/>
</dbReference>
<keyword evidence="11" id="KW-1185">Reference proteome</keyword>